<keyword evidence="2" id="KW-1185">Reference proteome</keyword>
<sequence length="152" mass="16821">MENRVLLFVIGDRVAGAYFHLPGGMPELPKVDASAVPEPPKIDLSGLPIPPHIVAMLSKMGQKEQQAFAKLPQDKKMQWIKLLLQKHVAAARWGRSQDMQREAERLAVEALRQNDGVRDAVREIVLKQRGGTYALRDGALGSALHRDNAEAL</sequence>
<evidence type="ECO:0000313" key="1">
    <source>
        <dbReference type="EMBL" id="KAJ2966283.1"/>
    </source>
</evidence>
<gene>
    <name evidence="1" type="ORF">NUW54_g13854</name>
</gene>
<dbReference type="Proteomes" id="UP001144978">
    <property type="component" value="Unassembled WGS sequence"/>
</dbReference>
<name>A0ACC1MHT1_9APHY</name>
<organism evidence="1 2">
    <name type="scientific">Trametes sanguinea</name>
    <dbReference type="NCBI Taxonomy" id="158606"/>
    <lineage>
        <taxon>Eukaryota</taxon>
        <taxon>Fungi</taxon>
        <taxon>Dikarya</taxon>
        <taxon>Basidiomycota</taxon>
        <taxon>Agaricomycotina</taxon>
        <taxon>Agaricomycetes</taxon>
        <taxon>Polyporales</taxon>
        <taxon>Polyporaceae</taxon>
        <taxon>Trametes</taxon>
    </lineage>
</organism>
<comment type="caution">
    <text evidence="1">The sequence shown here is derived from an EMBL/GenBank/DDBJ whole genome shotgun (WGS) entry which is preliminary data.</text>
</comment>
<protein>
    <submittedName>
        <fullName evidence="1">Uncharacterized protein</fullName>
    </submittedName>
</protein>
<dbReference type="EMBL" id="JANSHE010006708">
    <property type="protein sequence ID" value="KAJ2966283.1"/>
    <property type="molecule type" value="Genomic_DNA"/>
</dbReference>
<proteinExistence type="predicted"/>
<evidence type="ECO:0000313" key="2">
    <source>
        <dbReference type="Proteomes" id="UP001144978"/>
    </source>
</evidence>
<accession>A0ACC1MHT1</accession>
<reference evidence="1" key="1">
    <citation type="submission" date="2022-08" db="EMBL/GenBank/DDBJ databases">
        <title>Genome Sequence of Pycnoporus sanguineus.</title>
        <authorList>
            <person name="Buettner E."/>
        </authorList>
    </citation>
    <scope>NUCLEOTIDE SEQUENCE</scope>
    <source>
        <strain evidence="1">CG-C14</strain>
    </source>
</reference>